<dbReference type="Proteomes" id="UP001500784">
    <property type="component" value="Unassembled WGS sequence"/>
</dbReference>
<feature type="domain" description="NmrA-like" evidence="1">
    <location>
        <begin position="9"/>
        <end position="222"/>
    </location>
</feature>
<dbReference type="Pfam" id="PF05368">
    <property type="entry name" value="NmrA"/>
    <property type="match status" value="1"/>
</dbReference>
<protein>
    <submittedName>
        <fullName evidence="2">SDR family oxidoreductase</fullName>
    </submittedName>
</protein>
<dbReference type="EMBL" id="BAAALV010000003">
    <property type="protein sequence ID" value="GAA1916567.1"/>
    <property type="molecule type" value="Genomic_DNA"/>
</dbReference>
<evidence type="ECO:0000259" key="1">
    <source>
        <dbReference type="Pfam" id="PF05368"/>
    </source>
</evidence>
<dbReference type="InterPro" id="IPR051604">
    <property type="entry name" value="Ergot_Alk_Oxidoreductase"/>
</dbReference>
<dbReference type="RefSeq" id="WP_152229104.1">
    <property type="nucleotide sequence ID" value="NZ_BAAALV010000003.1"/>
</dbReference>
<reference evidence="3" key="1">
    <citation type="journal article" date="2019" name="Int. J. Syst. Evol. Microbiol.">
        <title>The Global Catalogue of Microorganisms (GCM) 10K type strain sequencing project: providing services to taxonomists for standard genome sequencing and annotation.</title>
        <authorList>
            <consortium name="The Broad Institute Genomics Platform"/>
            <consortium name="The Broad Institute Genome Sequencing Center for Infectious Disease"/>
            <person name="Wu L."/>
            <person name="Ma J."/>
        </authorList>
    </citation>
    <scope>NUCLEOTIDE SEQUENCE [LARGE SCALE GENOMIC DNA]</scope>
    <source>
        <strain evidence="3">JCM 13316</strain>
    </source>
</reference>
<dbReference type="Gene3D" id="3.40.50.720">
    <property type="entry name" value="NAD(P)-binding Rossmann-like Domain"/>
    <property type="match status" value="1"/>
</dbReference>
<dbReference type="SUPFAM" id="SSF51735">
    <property type="entry name" value="NAD(P)-binding Rossmann-fold domains"/>
    <property type="match status" value="1"/>
</dbReference>
<gene>
    <name evidence="2" type="ORF">GCM10009688_21930</name>
</gene>
<dbReference type="PANTHER" id="PTHR43162">
    <property type="match status" value="1"/>
</dbReference>
<organism evidence="2 3">
    <name type="scientific">Arthrobacter gandavensis</name>
    <dbReference type="NCBI Taxonomy" id="169960"/>
    <lineage>
        <taxon>Bacteria</taxon>
        <taxon>Bacillati</taxon>
        <taxon>Actinomycetota</taxon>
        <taxon>Actinomycetes</taxon>
        <taxon>Micrococcales</taxon>
        <taxon>Micrococcaceae</taxon>
        <taxon>Arthrobacter</taxon>
    </lineage>
</organism>
<evidence type="ECO:0000313" key="3">
    <source>
        <dbReference type="Proteomes" id="UP001500784"/>
    </source>
</evidence>
<accession>A0ABP5AR80</accession>
<comment type="caution">
    <text evidence="2">The sequence shown here is derived from an EMBL/GenBank/DDBJ whole genome shotgun (WGS) entry which is preliminary data.</text>
</comment>
<dbReference type="PANTHER" id="PTHR43162:SF1">
    <property type="entry name" value="PRESTALK A DIFFERENTIATION PROTEIN A"/>
    <property type="match status" value="1"/>
</dbReference>
<name>A0ABP5AR80_9MICC</name>
<dbReference type="CDD" id="cd05269">
    <property type="entry name" value="TMR_SDR_a"/>
    <property type="match status" value="1"/>
</dbReference>
<dbReference type="InterPro" id="IPR008030">
    <property type="entry name" value="NmrA-like"/>
</dbReference>
<keyword evidence="3" id="KW-1185">Reference proteome</keyword>
<dbReference type="InterPro" id="IPR036291">
    <property type="entry name" value="NAD(P)-bd_dom_sf"/>
</dbReference>
<proteinExistence type="predicted"/>
<sequence length="287" mass="31006">MPNDLPPLAVTGATGALGGMVARLLAGQGVPLRLLARHTARVPQQPDTPTFAVSYADKEHAERALRGTQTLFMVSAAENPYRAQDQRTFVDAAVDAGVRHIVYTSFMGASENDVFTLGRDHWDTEQYIRERGLEFTFLRDAFYQDILPSFVGRDGVIRGPAADGRFAPVARTDVARSAARILADPVPHAHRTYTLTGPEALTMAEVAEILSRVTGENITYHAESLDEAVESRLATGATQWQAVAWATSYAAIAAGQMARVSDDVAELTGAAPLSFEDYLRSEGKSSP</sequence>
<evidence type="ECO:0000313" key="2">
    <source>
        <dbReference type="EMBL" id="GAA1916567.1"/>
    </source>
</evidence>
<dbReference type="Gene3D" id="3.90.25.10">
    <property type="entry name" value="UDP-galactose 4-epimerase, domain 1"/>
    <property type="match status" value="1"/>
</dbReference>